<keyword evidence="2" id="KW-0808">Transferase</keyword>
<dbReference type="InterPro" id="IPR039506">
    <property type="entry name" value="SPOB_a"/>
</dbReference>
<dbReference type="SUPFAM" id="SSF55890">
    <property type="entry name" value="Sporulation response regulatory protein Spo0B"/>
    <property type="match status" value="1"/>
</dbReference>
<evidence type="ECO:0000313" key="6">
    <source>
        <dbReference type="Proteomes" id="UP000001572"/>
    </source>
</evidence>
<keyword evidence="6" id="KW-1185">Reference proteome</keyword>
<dbReference type="InterPro" id="IPR016120">
    <property type="entry name" value="Sig_transdc_His_kin_SpoOB"/>
</dbReference>
<evidence type="ECO:0000313" key="5">
    <source>
        <dbReference type="EMBL" id="ABR48463.1"/>
    </source>
</evidence>
<evidence type="ECO:0000259" key="4">
    <source>
        <dbReference type="Pfam" id="PF14689"/>
    </source>
</evidence>
<gene>
    <name evidence="5" type="ordered locus">Amet_2306</name>
</gene>
<sequence length="191" mass="22602">MDANTQRKIEIHYWNEIEQLLTNQRHDFMNTLQTVYGYIQLGQPEKAVEQIKQVTNYANQMGRVFNLQCVPLAMLITETMKLNTIGENCTVIEVQSFVTMEDYIEINVEAAIEQVKKLLENILKQFNESKSQEVIHMKIEEHEMCWIFFVKYNKFLEKATLDHMLVDLQLQHTYGDDMVIVYFKLKKTAKQ</sequence>
<dbReference type="EMBL" id="CP000724">
    <property type="protein sequence ID" value="ABR48463.1"/>
    <property type="molecule type" value="Genomic_DNA"/>
</dbReference>
<dbReference type="HOGENOM" id="CLU_1418861_0_0_9"/>
<dbReference type="KEGG" id="amt:Amet_2306"/>
<organism evidence="5 6">
    <name type="scientific">Alkaliphilus metalliredigens (strain QYMF)</name>
    <dbReference type="NCBI Taxonomy" id="293826"/>
    <lineage>
        <taxon>Bacteria</taxon>
        <taxon>Bacillati</taxon>
        <taxon>Bacillota</taxon>
        <taxon>Clostridia</taxon>
        <taxon>Peptostreptococcales</taxon>
        <taxon>Natronincolaceae</taxon>
        <taxon>Alkaliphilus</taxon>
    </lineage>
</organism>
<evidence type="ECO:0000256" key="1">
    <source>
        <dbReference type="ARBA" id="ARBA00022553"/>
    </source>
</evidence>
<proteinExistence type="predicted"/>
<keyword evidence="3 5" id="KW-0418">Kinase</keyword>
<dbReference type="AlphaFoldDB" id="A6TQJ5"/>
<evidence type="ECO:0000256" key="3">
    <source>
        <dbReference type="ARBA" id="ARBA00022777"/>
    </source>
</evidence>
<dbReference type="OrthoDB" id="1634477at2"/>
<keyword evidence="1" id="KW-0597">Phosphoprotein</keyword>
<dbReference type="Proteomes" id="UP000001572">
    <property type="component" value="Chromosome"/>
</dbReference>
<dbReference type="GO" id="GO:0000155">
    <property type="term" value="F:phosphorelay sensor kinase activity"/>
    <property type="evidence" value="ECO:0007669"/>
    <property type="project" value="InterPro"/>
</dbReference>
<accession>A6TQJ5</accession>
<feature type="domain" description="SpoOB alpha-helical" evidence="4">
    <location>
        <begin position="7"/>
        <end position="67"/>
    </location>
</feature>
<dbReference type="STRING" id="293826.Amet_2306"/>
<name>A6TQJ5_ALKMQ</name>
<dbReference type="Gene3D" id="1.10.287.130">
    <property type="match status" value="1"/>
</dbReference>
<reference evidence="6" key="1">
    <citation type="journal article" date="2016" name="Genome Announc.">
        <title>Complete genome sequence of Alkaliphilus metalliredigens strain QYMF, an alkaliphilic and metal-reducing bacterium isolated from borax-contaminated leachate ponds.</title>
        <authorList>
            <person name="Hwang C."/>
            <person name="Copeland A."/>
            <person name="Lucas S."/>
            <person name="Lapidus A."/>
            <person name="Barry K."/>
            <person name="Detter J.C."/>
            <person name="Glavina Del Rio T."/>
            <person name="Hammon N."/>
            <person name="Israni S."/>
            <person name="Dalin E."/>
            <person name="Tice H."/>
            <person name="Pitluck S."/>
            <person name="Chertkov O."/>
            <person name="Brettin T."/>
            <person name="Bruce D."/>
            <person name="Han C."/>
            <person name="Schmutz J."/>
            <person name="Larimer F."/>
            <person name="Land M.L."/>
            <person name="Hauser L."/>
            <person name="Kyrpides N."/>
            <person name="Mikhailova N."/>
            <person name="Ye Q."/>
            <person name="Zhou J."/>
            <person name="Richardson P."/>
            <person name="Fields M.W."/>
        </authorList>
    </citation>
    <scope>NUCLEOTIDE SEQUENCE [LARGE SCALE GENOMIC DNA]</scope>
    <source>
        <strain evidence="6">QYMF</strain>
    </source>
</reference>
<dbReference type="eggNOG" id="COG3290">
    <property type="taxonomic scope" value="Bacteria"/>
</dbReference>
<dbReference type="Pfam" id="PF14689">
    <property type="entry name" value="SPOB_a"/>
    <property type="match status" value="1"/>
</dbReference>
<dbReference type="RefSeq" id="WP_012063438.1">
    <property type="nucleotide sequence ID" value="NC_009633.1"/>
</dbReference>
<protein>
    <submittedName>
        <fullName evidence="5">Signal transduction histidine kinase regulating citrate/malate metabolism</fullName>
    </submittedName>
</protein>
<evidence type="ECO:0000256" key="2">
    <source>
        <dbReference type="ARBA" id="ARBA00022679"/>
    </source>
</evidence>